<accession>A0A1E4RC88</accession>
<dbReference type="InterPro" id="IPR020103">
    <property type="entry name" value="PsdUridine_synth_cat_dom_sf"/>
</dbReference>
<name>A0A1E4RC88_9ASCO</name>
<dbReference type="PROSITE" id="PS01129">
    <property type="entry name" value="PSI_RLU"/>
    <property type="match status" value="1"/>
</dbReference>
<keyword evidence="3" id="KW-1185">Reference proteome</keyword>
<dbReference type="Gene3D" id="3.30.2350.10">
    <property type="entry name" value="Pseudouridine synthase"/>
    <property type="match status" value="1"/>
</dbReference>
<dbReference type="SUPFAM" id="SSF55120">
    <property type="entry name" value="Pseudouridine synthase"/>
    <property type="match status" value="1"/>
</dbReference>
<dbReference type="PANTHER" id="PTHR21600">
    <property type="entry name" value="MITOCHONDRIAL RNA PSEUDOURIDINE SYNTHASE"/>
    <property type="match status" value="1"/>
</dbReference>
<gene>
    <name evidence="2" type="ORF">HYPBUDRAFT_115338</name>
</gene>
<organism evidence="2 3">
    <name type="scientific">Hyphopichia burtonii NRRL Y-1933</name>
    <dbReference type="NCBI Taxonomy" id="984485"/>
    <lineage>
        <taxon>Eukaryota</taxon>
        <taxon>Fungi</taxon>
        <taxon>Dikarya</taxon>
        <taxon>Ascomycota</taxon>
        <taxon>Saccharomycotina</taxon>
        <taxon>Pichiomycetes</taxon>
        <taxon>Debaryomycetaceae</taxon>
        <taxon>Hyphopichia</taxon>
    </lineage>
</organism>
<dbReference type="STRING" id="984485.A0A1E4RC88"/>
<dbReference type="GO" id="GO:0003723">
    <property type="term" value="F:RNA binding"/>
    <property type="evidence" value="ECO:0007669"/>
    <property type="project" value="InterPro"/>
</dbReference>
<dbReference type="GO" id="GO:0000455">
    <property type="term" value="P:enzyme-directed rRNA pseudouridine synthesis"/>
    <property type="evidence" value="ECO:0007669"/>
    <property type="project" value="TreeGrafter"/>
</dbReference>
<dbReference type="AlphaFoldDB" id="A0A1E4RC88"/>
<proteinExistence type="predicted"/>
<evidence type="ECO:0000259" key="1">
    <source>
        <dbReference type="Pfam" id="PF00849"/>
    </source>
</evidence>
<reference evidence="3" key="1">
    <citation type="submission" date="2016-05" db="EMBL/GenBank/DDBJ databases">
        <title>Comparative genomics of biotechnologically important yeasts.</title>
        <authorList>
            <consortium name="DOE Joint Genome Institute"/>
            <person name="Riley R."/>
            <person name="Haridas S."/>
            <person name="Wolfe K.H."/>
            <person name="Lopes M.R."/>
            <person name="Hittinger C.T."/>
            <person name="Goker M."/>
            <person name="Salamov A."/>
            <person name="Wisecaver J."/>
            <person name="Long T.M."/>
            <person name="Aerts A.L."/>
            <person name="Barry K."/>
            <person name="Choi C."/>
            <person name="Clum A."/>
            <person name="Coughlan A.Y."/>
            <person name="Deshpande S."/>
            <person name="Douglass A.P."/>
            <person name="Hanson S.J."/>
            <person name="Klenk H.-P."/>
            <person name="Labutti K."/>
            <person name="Lapidus A."/>
            <person name="Lindquist E."/>
            <person name="Lipzen A."/>
            <person name="Meier-Kolthoff J.P."/>
            <person name="Ohm R.A."/>
            <person name="Otillar R.P."/>
            <person name="Pangilinan J."/>
            <person name="Peng Y."/>
            <person name="Rokas A."/>
            <person name="Rosa C.A."/>
            <person name="Scheuner C."/>
            <person name="Sibirny A.A."/>
            <person name="Slot J.C."/>
            <person name="Stielow J.B."/>
            <person name="Sun H."/>
            <person name="Kurtzman C.P."/>
            <person name="Blackwell M."/>
            <person name="Grigoriev I.V."/>
            <person name="Jeffries T.W."/>
        </authorList>
    </citation>
    <scope>NUCLEOTIDE SEQUENCE [LARGE SCALE GENOMIC DNA]</scope>
    <source>
        <strain evidence="3">NRRL Y-1933</strain>
    </source>
</reference>
<dbReference type="InterPro" id="IPR006224">
    <property type="entry name" value="PsdUridine_synth_RluA-like_CS"/>
</dbReference>
<dbReference type="Proteomes" id="UP000095085">
    <property type="component" value="Unassembled WGS sequence"/>
</dbReference>
<dbReference type="OrthoDB" id="424794at2759"/>
<dbReference type="PANTHER" id="PTHR21600:SF40">
    <property type="entry name" value="PSEUDOURIDYLATE SYNTHASE RPUSD2"/>
    <property type="match status" value="1"/>
</dbReference>
<evidence type="ECO:0000313" key="3">
    <source>
        <dbReference type="Proteomes" id="UP000095085"/>
    </source>
</evidence>
<dbReference type="GO" id="GO:0009982">
    <property type="term" value="F:pseudouridine synthase activity"/>
    <property type="evidence" value="ECO:0007669"/>
    <property type="project" value="InterPro"/>
</dbReference>
<dbReference type="RefSeq" id="XP_020073939.1">
    <property type="nucleotide sequence ID" value="XM_020219113.1"/>
</dbReference>
<dbReference type="Pfam" id="PF00849">
    <property type="entry name" value="PseudoU_synth_2"/>
    <property type="match status" value="1"/>
</dbReference>
<evidence type="ECO:0000313" key="2">
    <source>
        <dbReference type="EMBL" id="ODV64872.1"/>
    </source>
</evidence>
<dbReference type="GeneID" id="30993663"/>
<dbReference type="EMBL" id="KV454546">
    <property type="protein sequence ID" value="ODV64872.1"/>
    <property type="molecule type" value="Genomic_DNA"/>
</dbReference>
<sequence>MCQQPIYVFENGVRKVKPYFFKFKTPIKSRWIGRTLLEVLTVELGQLPKLVQEGIFKKNIFIHSNVGRKGGPVVIEGWEKLKDREIVRHDLIYNLQHIHEPSVPDGSELNFEKKTTFPSQVKTDLQIVFEDENQIVINKPSGIPSHASGSYRYNSISEILKHDLNLDKIWHCHRLDKATSGILILALNKQRASFFNEMIEKKKDLVSKSYVARVKGKFPQGVQMYNCPIFSINQSGRYMNQNIQSMPINSTTIFEGIKYDPILQESIVICKPITGKMHQIRIHLRNLGYAIVNDSIFNPDPMKSYPSFVKNGIELKLYKKLFKVYPRFEKLQPVNEDVANTKECIDISSIINFHEDKELKNALEEFSELKRTTMTTEKDKYGKKCEVCDIQLFDTNNLPKDLLIWLHAFKYLFGDDDIPFEFETQFPKWCDI</sequence>
<dbReference type="InterPro" id="IPR006145">
    <property type="entry name" value="PsdUridine_synth_RsuA/RluA"/>
</dbReference>
<dbReference type="InterPro" id="IPR050188">
    <property type="entry name" value="RluA_PseudoU_synthase"/>
</dbReference>
<feature type="domain" description="Pseudouridine synthase RsuA/RluA-like" evidence="1">
    <location>
        <begin position="135"/>
        <end position="285"/>
    </location>
</feature>
<dbReference type="CDD" id="cd02557">
    <property type="entry name" value="PseudoU_synth_ScRIB2"/>
    <property type="match status" value="1"/>
</dbReference>
<protein>
    <submittedName>
        <fullName evidence="2">DRAP deaminase and pseudouridylate synthase</fullName>
    </submittedName>
</protein>